<dbReference type="InterPro" id="IPR029052">
    <property type="entry name" value="Metallo-depent_PP-like"/>
</dbReference>
<dbReference type="GO" id="GO:0004519">
    <property type="term" value="F:endonuclease activity"/>
    <property type="evidence" value="ECO:0007669"/>
    <property type="project" value="UniProtKB-KW"/>
</dbReference>
<keyword evidence="7" id="KW-0235">DNA replication</keyword>
<dbReference type="InterPro" id="IPR004843">
    <property type="entry name" value="Calcineurin-like_PHP"/>
</dbReference>
<dbReference type="InterPro" id="IPR050535">
    <property type="entry name" value="DNA_Repair-Maintenance_Comp"/>
</dbReference>
<evidence type="ECO:0000256" key="7">
    <source>
        <dbReference type="RuleBase" id="RU363069"/>
    </source>
</evidence>
<dbReference type="EMBL" id="AZDG01000025">
    <property type="protein sequence ID" value="KRK63671.1"/>
    <property type="molecule type" value="Genomic_DNA"/>
</dbReference>
<dbReference type="PANTHER" id="PTHR30337:SF0">
    <property type="entry name" value="NUCLEASE SBCCD SUBUNIT D"/>
    <property type="match status" value="1"/>
</dbReference>
<dbReference type="Pfam" id="PF00149">
    <property type="entry name" value="Metallophos"/>
    <property type="match status" value="1"/>
</dbReference>
<evidence type="ECO:0000256" key="2">
    <source>
        <dbReference type="ARBA" id="ARBA00011322"/>
    </source>
</evidence>
<evidence type="ECO:0000313" key="11">
    <source>
        <dbReference type="Proteomes" id="UP000050929"/>
    </source>
</evidence>
<dbReference type="SUPFAM" id="SSF56300">
    <property type="entry name" value="Metallo-dependent phosphatases"/>
    <property type="match status" value="1"/>
</dbReference>
<reference evidence="10 11" key="1">
    <citation type="journal article" date="2015" name="Genome Announc.">
        <title>Expanding the biotechnology potential of lactobacilli through comparative genomics of 213 strains and associated genera.</title>
        <authorList>
            <person name="Sun Z."/>
            <person name="Harris H.M."/>
            <person name="McCann A."/>
            <person name="Guo C."/>
            <person name="Argimon S."/>
            <person name="Zhang W."/>
            <person name="Yang X."/>
            <person name="Jeffery I.B."/>
            <person name="Cooney J.C."/>
            <person name="Kagawa T.F."/>
            <person name="Liu W."/>
            <person name="Song Y."/>
            <person name="Salvetti E."/>
            <person name="Wrobel A."/>
            <person name="Rasinkangas P."/>
            <person name="Parkhill J."/>
            <person name="Rea M.C."/>
            <person name="O'Sullivan O."/>
            <person name="Ritari J."/>
            <person name="Douillard F.P."/>
            <person name="Paul Ross R."/>
            <person name="Yang R."/>
            <person name="Briner A.E."/>
            <person name="Felis G.E."/>
            <person name="de Vos W.M."/>
            <person name="Barrangou R."/>
            <person name="Klaenhammer T.R."/>
            <person name="Caufield P.W."/>
            <person name="Cui Y."/>
            <person name="Zhang H."/>
            <person name="O'Toole P.W."/>
        </authorList>
    </citation>
    <scope>NUCLEOTIDE SEQUENCE [LARGE SCALE GENOMIC DNA]</scope>
    <source>
        <strain evidence="10 11">DSM 20183</strain>
    </source>
</reference>
<dbReference type="GO" id="GO:0006260">
    <property type="term" value="P:DNA replication"/>
    <property type="evidence" value="ECO:0007669"/>
    <property type="project" value="UniProtKB-KW"/>
</dbReference>
<evidence type="ECO:0000256" key="5">
    <source>
        <dbReference type="ARBA" id="ARBA00022801"/>
    </source>
</evidence>
<name>A0A0R1J934_9LACO</name>
<protein>
    <recommendedName>
        <fullName evidence="3 7">Nuclease SbcCD subunit D</fullName>
    </recommendedName>
</protein>
<dbReference type="PANTHER" id="PTHR30337">
    <property type="entry name" value="COMPONENT OF ATP-DEPENDENT DSDNA EXONUCLEASE"/>
    <property type="match status" value="1"/>
</dbReference>
<evidence type="ECO:0000256" key="1">
    <source>
        <dbReference type="ARBA" id="ARBA00010555"/>
    </source>
</evidence>
<dbReference type="STRING" id="1423811.FC72_GL001215"/>
<proteinExistence type="inferred from homology"/>
<evidence type="ECO:0000256" key="6">
    <source>
        <dbReference type="ARBA" id="ARBA00022839"/>
    </source>
</evidence>
<dbReference type="Gene3D" id="3.60.21.10">
    <property type="match status" value="1"/>
</dbReference>
<dbReference type="InterPro" id="IPR041796">
    <property type="entry name" value="Mre11_N"/>
</dbReference>
<keyword evidence="4 7" id="KW-0540">Nuclease</keyword>
<dbReference type="InterPro" id="IPR026843">
    <property type="entry name" value="SbcD_C"/>
</dbReference>
<dbReference type="GO" id="GO:0008408">
    <property type="term" value="F:3'-5' exonuclease activity"/>
    <property type="evidence" value="ECO:0007669"/>
    <property type="project" value="InterPro"/>
</dbReference>
<keyword evidence="7" id="KW-0255">Endonuclease</keyword>
<keyword evidence="6 7" id="KW-0269">Exonuclease</keyword>
<accession>A0A0R1J934</accession>
<evidence type="ECO:0000256" key="4">
    <source>
        <dbReference type="ARBA" id="ARBA00022722"/>
    </source>
</evidence>
<feature type="domain" description="Nuclease SbcCD subunit D C-terminal" evidence="9">
    <location>
        <begin position="281"/>
        <end position="373"/>
    </location>
</feature>
<keyword evidence="7" id="KW-0233">DNA recombination</keyword>
<dbReference type="Pfam" id="PF12320">
    <property type="entry name" value="SbcD_C"/>
    <property type="match status" value="1"/>
</dbReference>
<sequence>MGGTHMKLLHTADWHIGRTLNGYSLLDEQKYAFKQILKIAKDENVDGIVVAGDLYDRAIPSTDAITTLNEMFKELNIDNKLPIYAISGNHDGAKRLNYGRDWMEFNNFYINTLLDESFTPVETPDAQLFLLPFFDPMDARVYYQKMGMSEEDVKNIKTIGDAMSLVLKDIYQKFDPAKKHILVTHFAISPSATDIELTSETTSKVGGLETLNTSLFDKFDYVMLGHIHTRFASPSENIRYSGSPIKFNVKEAKVKSNKGLYIVDTNKKPNNDDFKEILPGTDLIVLNETWETLLDPDFYSKQPVNKDWFAITIKQFDRTKHVSTNVRAQLQEIYGTVVELDYDNIEKKNTDSDSSKNINKLSNEEVVDQFFESITGDELSKEQKSLVDNIFVELRGE</sequence>
<comment type="function">
    <text evidence="7">SbcCD cleaves DNA hairpin structures. These structures can inhibit DNA replication and are intermediates in certain DNA recombination reactions. The complex acts as a 3'-&gt;5' double strand exonuclease that can open hairpins. It also has a 5' single-strand endonuclease activity.</text>
</comment>
<evidence type="ECO:0000313" key="10">
    <source>
        <dbReference type="EMBL" id="KRK63671.1"/>
    </source>
</evidence>
<comment type="similarity">
    <text evidence="1 7">Belongs to the SbcD family.</text>
</comment>
<dbReference type="InterPro" id="IPR004593">
    <property type="entry name" value="SbcD"/>
</dbReference>
<feature type="domain" description="Calcineurin-like phosphoesterase" evidence="8">
    <location>
        <begin position="6"/>
        <end position="229"/>
    </location>
</feature>
<dbReference type="PATRIC" id="fig|1423811.3.peg.1235"/>
<dbReference type="NCBIfam" id="TIGR00619">
    <property type="entry name" value="sbcd"/>
    <property type="match status" value="1"/>
</dbReference>
<keyword evidence="11" id="KW-1185">Reference proteome</keyword>
<comment type="caution">
    <text evidence="10">The sequence shown here is derived from an EMBL/GenBank/DDBJ whole genome shotgun (WGS) entry which is preliminary data.</text>
</comment>
<dbReference type="GO" id="GO:0006310">
    <property type="term" value="P:DNA recombination"/>
    <property type="evidence" value="ECO:0007669"/>
    <property type="project" value="UniProtKB-KW"/>
</dbReference>
<evidence type="ECO:0000256" key="3">
    <source>
        <dbReference type="ARBA" id="ARBA00013365"/>
    </source>
</evidence>
<comment type="subunit">
    <text evidence="2 7">Heterodimer of SbcC and SbcD.</text>
</comment>
<evidence type="ECO:0000259" key="9">
    <source>
        <dbReference type="Pfam" id="PF12320"/>
    </source>
</evidence>
<dbReference type="AlphaFoldDB" id="A0A0R1J934"/>
<dbReference type="Proteomes" id="UP000050929">
    <property type="component" value="Unassembled WGS sequence"/>
</dbReference>
<keyword evidence="5 7" id="KW-0378">Hydrolase</keyword>
<evidence type="ECO:0000259" key="8">
    <source>
        <dbReference type="Pfam" id="PF00149"/>
    </source>
</evidence>
<dbReference type="CDD" id="cd00840">
    <property type="entry name" value="MPP_Mre11_N"/>
    <property type="match status" value="1"/>
</dbReference>
<organism evidence="10 11">
    <name type="scientific">Companilactobacillus tucceti DSM 20183</name>
    <dbReference type="NCBI Taxonomy" id="1423811"/>
    <lineage>
        <taxon>Bacteria</taxon>
        <taxon>Bacillati</taxon>
        <taxon>Bacillota</taxon>
        <taxon>Bacilli</taxon>
        <taxon>Lactobacillales</taxon>
        <taxon>Lactobacillaceae</taxon>
        <taxon>Companilactobacillus</taxon>
    </lineage>
</organism>
<gene>
    <name evidence="7" type="primary">sbcD</name>
    <name evidence="10" type="ORF">FC72_GL001215</name>
</gene>